<sequence>MAKEFEISKVDKTTKNGTYIDIKEESGKYYATVTDVVGGERQPSRRSFMDVIGSGDKAFMVIKAPIREVGDNGEFLTRARQKEGQFLDAKGKPVGSEAEAAREYVYKTQKDDSSKLVYGQVATLNVSNTKADKTPNAFTMVSVKLYSDAEALIAEREVYKLGRLEKGSEAHTKVSDDLKALRKSQGRTENFFITKGHEALREMGYTVRLKPEADSTPTPE</sequence>
<evidence type="ECO:0000313" key="2">
    <source>
        <dbReference type="Proteomes" id="UP000637061"/>
    </source>
</evidence>
<reference evidence="1" key="1">
    <citation type="submission" date="2020-12" db="EMBL/GenBank/DDBJ databases">
        <title>Enhanced detection system for hospital associated transmission using whole genome sequencing surveillance.</title>
        <authorList>
            <person name="Harrison L.H."/>
            <person name="Van Tyne D."/>
            <person name="Marsh J.W."/>
            <person name="Griffith M.P."/>
            <person name="Snyder D.J."/>
            <person name="Cooper V.S."/>
            <person name="Mustapha M."/>
        </authorList>
    </citation>
    <scope>NUCLEOTIDE SEQUENCE</scope>
    <source>
        <strain evidence="1">PSB00042</strain>
    </source>
</reference>
<organism evidence="1 2">
    <name type="scientific">Pseudomonas putida</name>
    <name type="common">Arthrobacter siderocapsulatus</name>
    <dbReference type="NCBI Taxonomy" id="303"/>
    <lineage>
        <taxon>Bacteria</taxon>
        <taxon>Pseudomonadati</taxon>
        <taxon>Pseudomonadota</taxon>
        <taxon>Gammaproteobacteria</taxon>
        <taxon>Pseudomonadales</taxon>
        <taxon>Pseudomonadaceae</taxon>
        <taxon>Pseudomonas</taxon>
    </lineage>
</organism>
<evidence type="ECO:0000313" key="1">
    <source>
        <dbReference type="EMBL" id="MBI6883035.1"/>
    </source>
</evidence>
<dbReference type="Proteomes" id="UP000637061">
    <property type="component" value="Unassembled WGS sequence"/>
</dbReference>
<gene>
    <name evidence="1" type="ORF">JEU22_03835</name>
</gene>
<dbReference type="RefSeq" id="WP_198746650.1">
    <property type="nucleotide sequence ID" value="NZ_JAEHTE010000002.1"/>
</dbReference>
<dbReference type="EMBL" id="JAEHTE010000002">
    <property type="protein sequence ID" value="MBI6883035.1"/>
    <property type="molecule type" value="Genomic_DNA"/>
</dbReference>
<name>A0A8I1EAS4_PSEPU</name>
<accession>A0A8I1EAS4</accession>
<proteinExistence type="predicted"/>
<dbReference type="AlphaFoldDB" id="A0A8I1EAS4"/>
<comment type="caution">
    <text evidence="1">The sequence shown here is derived from an EMBL/GenBank/DDBJ whole genome shotgun (WGS) entry which is preliminary data.</text>
</comment>
<protein>
    <submittedName>
        <fullName evidence="1">Uncharacterized protein</fullName>
    </submittedName>
</protein>